<dbReference type="AlphaFoldDB" id="A0A915ICW5"/>
<keyword evidence="1" id="KW-1185">Reference proteome</keyword>
<protein>
    <submittedName>
        <fullName evidence="2">Uncharacterized protein</fullName>
    </submittedName>
</protein>
<reference evidence="2" key="1">
    <citation type="submission" date="2022-11" db="UniProtKB">
        <authorList>
            <consortium name="WormBaseParasite"/>
        </authorList>
    </citation>
    <scope>IDENTIFICATION</scope>
</reference>
<accession>A0A915ICW5</accession>
<dbReference type="Proteomes" id="UP000887565">
    <property type="component" value="Unplaced"/>
</dbReference>
<proteinExistence type="predicted"/>
<name>A0A915ICW5_ROMCU</name>
<evidence type="ECO:0000313" key="1">
    <source>
        <dbReference type="Proteomes" id="UP000887565"/>
    </source>
</evidence>
<evidence type="ECO:0000313" key="2">
    <source>
        <dbReference type="WBParaSite" id="nRc.2.0.1.t11628-RA"/>
    </source>
</evidence>
<sequence length="116" mass="13120">MTEKGNGETWAMMKIGIKRNFARIKIKKIVDVAKLRRRCFYRMSSSNLLGRINKHSGGCLGFQVEGFSPPSHTYKTWHRRGYPSTGHIDDEALTSVGSQAGFFMSEVKGHRLSKTL</sequence>
<organism evidence="1 2">
    <name type="scientific">Romanomermis culicivorax</name>
    <name type="common">Nematode worm</name>
    <dbReference type="NCBI Taxonomy" id="13658"/>
    <lineage>
        <taxon>Eukaryota</taxon>
        <taxon>Metazoa</taxon>
        <taxon>Ecdysozoa</taxon>
        <taxon>Nematoda</taxon>
        <taxon>Enoplea</taxon>
        <taxon>Dorylaimia</taxon>
        <taxon>Mermithida</taxon>
        <taxon>Mermithoidea</taxon>
        <taxon>Mermithidae</taxon>
        <taxon>Romanomermis</taxon>
    </lineage>
</organism>
<dbReference type="WBParaSite" id="nRc.2.0.1.t11628-RA">
    <property type="protein sequence ID" value="nRc.2.0.1.t11628-RA"/>
    <property type="gene ID" value="nRc.2.0.1.g11628"/>
</dbReference>